<feature type="non-terminal residue" evidence="4">
    <location>
        <position position="1"/>
    </location>
</feature>
<evidence type="ECO:0000256" key="2">
    <source>
        <dbReference type="SAM" id="MobiDB-lite"/>
    </source>
</evidence>
<proteinExistence type="predicted"/>
<reference evidence="4 5" key="1">
    <citation type="submission" date="2018-08" db="EMBL/GenBank/DDBJ databases">
        <title>Microbispora. triticiradicis sp. nov., a novel actinomycete isolated from the root of wheat (Triticum aestivum L.)).</title>
        <authorList>
            <person name="Han C."/>
        </authorList>
    </citation>
    <scope>NUCLEOTIDE SEQUENCE [LARGE SCALE GENOMIC DNA]</scope>
    <source>
        <strain evidence="4 5">NEAU-HRDPA2-9</strain>
    </source>
</reference>
<accession>A0ABX9LPH5</accession>
<feature type="compositionally biased region" description="Low complexity" evidence="2">
    <location>
        <begin position="1"/>
        <end position="13"/>
    </location>
</feature>
<organism evidence="4 5">
    <name type="scientific">Microbispora triticiradicis</name>
    <dbReference type="NCBI Taxonomy" id="2200763"/>
    <lineage>
        <taxon>Bacteria</taxon>
        <taxon>Bacillati</taxon>
        <taxon>Actinomycetota</taxon>
        <taxon>Actinomycetes</taxon>
        <taxon>Streptosporangiales</taxon>
        <taxon>Streptosporangiaceae</taxon>
        <taxon>Microbispora</taxon>
    </lineage>
</organism>
<dbReference type="Proteomes" id="UP000262538">
    <property type="component" value="Unassembled WGS sequence"/>
</dbReference>
<dbReference type="InterPro" id="IPR002104">
    <property type="entry name" value="Integrase_catalytic"/>
</dbReference>
<name>A0ABX9LPH5_9ACTN</name>
<evidence type="ECO:0000313" key="4">
    <source>
        <dbReference type="EMBL" id="RGA05872.1"/>
    </source>
</evidence>
<comment type="caution">
    <text evidence="4">The sequence shown here is derived from an EMBL/GenBank/DDBJ whole genome shotgun (WGS) entry which is preliminary data.</text>
</comment>
<dbReference type="RefSeq" id="WP_165900493.1">
    <property type="nucleotide sequence ID" value="NZ_QFZU02000027.1"/>
</dbReference>
<dbReference type="Pfam" id="PF00589">
    <property type="entry name" value="Phage_integrase"/>
    <property type="match status" value="1"/>
</dbReference>
<dbReference type="SUPFAM" id="SSF56349">
    <property type="entry name" value="DNA breaking-rejoining enzymes"/>
    <property type="match status" value="1"/>
</dbReference>
<feature type="region of interest" description="Disordered" evidence="2">
    <location>
        <begin position="1"/>
        <end position="25"/>
    </location>
</feature>
<evidence type="ECO:0000256" key="1">
    <source>
        <dbReference type="ARBA" id="ARBA00023172"/>
    </source>
</evidence>
<dbReference type="EMBL" id="QFZU02000027">
    <property type="protein sequence ID" value="RGA05872.1"/>
    <property type="molecule type" value="Genomic_DNA"/>
</dbReference>
<evidence type="ECO:0000313" key="5">
    <source>
        <dbReference type="Proteomes" id="UP000262538"/>
    </source>
</evidence>
<dbReference type="PROSITE" id="PS51898">
    <property type="entry name" value="TYR_RECOMBINASE"/>
    <property type="match status" value="1"/>
</dbReference>
<sequence>EEPQPGTRPSGAPGAPGGPRSGPPAAEAIKRHVKAYPPLACSLPWEKFNGPLRTHNLLFRWTDDKFIRARGYSELVWKPSLVAAGVIPDAEKDARARKRFTTSRKEGLHQLRHYYASVMLAGGVSVKELAEYLGHADPGFTLRVYAHMMPGSHDRARKAIDDRLFRPRAVSGDQVATG</sequence>
<dbReference type="Gene3D" id="1.10.443.10">
    <property type="entry name" value="Intergrase catalytic core"/>
    <property type="match status" value="1"/>
</dbReference>
<evidence type="ECO:0000259" key="3">
    <source>
        <dbReference type="PROSITE" id="PS51898"/>
    </source>
</evidence>
<dbReference type="InterPro" id="IPR011010">
    <property type="entry name" value="DNA_brk_join_enz"/>
</dbReference>
<keyword evidence="1" id="KW-0233">DNA recombination</keyword>
<feature type="domain" description="Tyr recombinase" evidence="3">
    <location>
        <begin position="1"/>
        <end position="161"/>
    </location>
</feature>
<keyword evidence="5" id="KW-1185">Reference proteome</keyword>
<dbReference type="InterPro" id="IPR013762">
    <property type="entry name" value="Integrase-like_cat_sf"/>
</dbReference>
<gene>
    <name evidence="4" type="ORF">DI270_005600</name>
</gene>
<protein>
    <submittedName>
        <fullName evidence="4">Site-specific integrase</fullName>
    </submittedName>
</protein>